<dbReference type="RefSeq" id="WP_184935009.1">
    <property type="nucleotide sequence ID" value="NZ_JACHJV010000001.1"/>
</dbReference>
<evidence type="ECO:0000313" key="3">
    <source>
        <dbReference type="Proteomes" id="UP000540506"/>
    </source>
</evidence>
<dbReference type="EMBL" id="JACHJV010000001">
    <property type="protein sequence ID" value="MBB4922911.1"/>
    <property type="molecule type" value="Genomic_DNA"/>
</dbReference>
<evidence type="ECO:0000256" key="1">
    <source>
        <dbReference type="SAM" id="MobiDB-lite"/>
    </source>
</evidence>
<protein>
    <submittedName>
        <fullName evidence="2">Uncharacterized protein</fullName>
    </submittedName>
</protein>
<feature type="region of interest" description="Disordered" evidence="1">
    <location>
        <begin position="1"/>
        <end position="26"/>
    </location>
</feature>
<feature type="compositionally biased region" description="Polar residues" evidence="1">
    <location>
        <begin position="1"/>
        <end position="13"/>
    </location>
</feature>
<reference evidence="2 3" key="1">
    <citation type="submission" date="2020-08" db="EMBL/GenBank/DDBJ databases">
        <title>Sequencing the genomes of 1000 actinobacteria strains.</title>
        <authorList>
            <person name="Klenk H.-P."/>
        </authorList>
    </citation>
    <scope>NUCLEOTIDE SEQUENCE [LARGE SCALE GENOMIC DNA]</scope>
    <source>
        <strain evidence="2 3">DSM 41654</strain>
    </source>
</reference>
<proteinExistence type="predicted"/>
<accession>A0A7W7QZX5</accession>
<evidence type="ECO:0000313" key="2">
    <source>
        <dbReference type="EMBL" id="MBB4922911.1"/>
    </source>
</evidence>
<sequence length="77" mass="8123">MDQKTRMPSSHSPVQGRGLPGETDADTLDALVDSSRRLGAFWPLLAGGDQSETSPIGPITVPDRTRALVAGMAEYGL</sequence>
<gene>
    <name evidence="2" type="ORF">FHR34_001904</name>
</gene>
<organism evidence="2 3">
    <name type="scientific">Kitasatospora kifunensis</name>
    <name type="common">Streptomyces kifunensis</name>
    <dbReference type="NCBI Taxonomy" id="58351"/>
    <lineage>
        <taxon>Bacteria</taxon>
        <taxon>Bacillati</taxon>
        <taxon>Actinomycetota</taxon>
        <taxon>Actinomycetes</taxon>
        <taxon>Kitasatosporales</taxon>
        <taxon>Streptomycetaceae</taxon>
        <taxon>Kitasatospora</taxon>
    </lineage>
</organism>
<name>A0A7W7QZX5_KITKI</name>
<keyword evidence="3" id="KW-1185">Reference proteome</keyword>
<dbReference type="AlphaFoldDB" id="A0A7W7QZX5"/>
<comment type="caution">
    <text evidence="2">The sequence shown here is derived from an EMBL/GenBank/DDBJ whole genome shotgun (WGS) entry which is preliminary data.</text>
</comment>
<dbReference type="Proteomes" id="UP000540506">
    <property type="component" value="Unassembled WGS sequence"/>
</dbReference>